<dbReference type="Proteomes" id="UP001216558">
    <property type="component" value="Unassembled WGS sequence"/>
</dbReference>
<reference evidence="2 3" key="1">
    <citation type="submission" date="2022-10" db="EMBL/GenBank/DDBJ databases">
        <title>Erythrobacter sp. sf7 Genome sequencing.</title>
        <authorList>
            <person name="Park S."/>
        </authorList>
    </citation>
    <scope>NUCLEOTIDE SEQUENCE [LARGE SCALE GENOMIC DNA]</scope>
    <source>
        <strain evidence="3">sf7</strain>
    </source>
</reference>
<feature type="transmembrane region" description="Helical" evidence="1">
    <location>
        <begin position="69"/>
        <end position="89"/>
    </location>
</feature>
<feature type="transmembrane region" description="Helical" evidence="1">
    <location>
        <begin position="202"/>
        <end position="221"/>
    </location>
</feature>
<organism evidence="2 3">
    <name type="scientific">Erythrobacter fulvus</name>
    <dbReference type="NCBI Taxonomy" id="2987523"/>
    <lineage>
        <taxon>Bacteria</taxon>
        <taxon>Pseudomonadati</taxon>
        <taxon>Pseudomonadota</taxon>
        <taxon>Alphaproteobacteria</taxon>
        <taxon>Sphingomonadales</taxon>
        <taxon>Erythrobacteraceae</taxon>
        <taxon>Erythrobacter/Porphyrobacter group</taxon>
        <taxon>Erythrobacter</taxon>
    </lineage>
</organism>
<feature type="transmembrane region" description="Helical" evidence="1">
    <location>
        <begin position="101"/>
        <end position="126"/>
    </location>
</feature>
<proteinExistence type="predicted"/>
<feature type="transmembrane region" description="Helical" evidence="1">
    <location>
        <begin position="138"/>
        <end position="154"/>
    </location>
</feature>
<evidence type="ECO:0000313" key="3">
    <source>
        <dbReference type="Proteomes" id="UP001216558"/>
    </source>
</evidence>
<dbReference type="RefSeq" id="WP_273676174.1">
    <property type="nucleotide sequence ID" value="NZ_JAQQXQ010000002.1"/>
</dbReference>
<evidence type="ECO:0000256" key="1">
    <source>
        <dbReference type="SAM" id="Phobius"/>
    </source>
</evidence>
<evidence type="ECO:0000313" key="2">
    <source>
        <dbReference type="EMBL" id="MDC8753651.1"/>
    </source>
</evidence>
<keyword evidence="3" id="KW-1185">Reference proteome</keyword>
<dbReference type="EMBL" id="JAQQXQ010000002">
    <property type="protein sequence ID" value="MDC8753651.1"/>
    <property type="molecule type" value="Genomic_DNA"/>
</dbReference>
<keyword evidence="1" id="KW-0472">Membrane</keyword>
<feature type="transmembrane region" description="Helical" evidence="1">
    <location>
        <begin position="233"/>
        <end position="258"/>
    </location>
</feature>
<gene>
    <name evidence="2" type="ORF">OIK40_03240</name>
</gene>
<feature type="transmembrane region" description="Helical" evidence="1">
    <location>
        <begin position="34"/>
        <end position="57"/>
    </location>
</feature>
<comment type="caution">
    <text evidence="2">The sequence shown here is derived from an EMBL/GenBank/DDBJ whole genome shotgun (WGS) entry which is preliminary data.</text>
</comment>
<feature type="transmembrane region" description="Helical" evidence="1">
    <location>
        <begin position="174"/>
        <end position="195"/>
    </location>
</feature>
<keyword evidence="1" id="KW-0812">Transmembrane</keyword>
<accession>A0ABT5JMA5</accession>
<name>A0ABT5JMA5_9SPHN</name>
<feature type="transmembrane region" description="Helical" evidence="1">
    <location>
        <begin position="7"/>
        <end position="28"/>
    </location>
</feature>
<sequence length="272" mass="29781">MPYRHAHYFVGFVLFVIVVGFWASYFSIAGGVPLAFHVHAVSSMTWLGLLIAQHVAIHRRANEMHKQMGLASFALFPFLILGFVMIINVTAERFTVQPSDFALYIAPAFGVAMAIAIAAYLTLFYLALKHRRNVKLHAGYMLATPLILFESPFGRFMDTLFPAWNIIGSEGPHAILDGIVLSDAIAIIFAMTLYFMNRKHGAPWLIASAFMALQAVVTWFAPSMPLLSSAFGAYAAIPPALTMALGVFAGGATVWLGWEAGKPPRKHVPQPA</sequence>
<keyword evidence="1" id="KW-1133">Transmembrane helix</keyword>
<protein>
    <submittedName>
        <fullName evidence="2">Uncharacterized protein</fullName>
    </submittedName>
</protein>